<feature type="domain" description="Class II aldolase/adducin N-terminal" evidence="2">
    <location>
        <begin position="1"/>
        <end position="151"/>
    </location>
</feature>
<accession>A0ABQ1MWG0</accession>
<name>A0ABQ1MWG0_9BURK</name>
<sequence length="203" mass="22426">MGVGWWTTRLGSGFGEITSDDLLLIDDNMVVLEGNGKPNPAVRFHLWVYRNRPDIKAIVHTHPPAITAFSMLGKPLPIAHMDSCMFYNDCGFLARWPGVPFGDEEGRLISEALGELHAAILVNHGHICVGSSIEDTVYRAISLEHAADAVLRAMAAGTIQEIDPDLAIEGRRVLMLPSIVNDSFAYWTRLAKQKKFPYKNLAT</sequence>
<dbReference type="InterPro" id="IPR051017">
    <property type="entry name" value="Aldolase-II_Adducin_sf"/>
</dbReference>
<dbReference type="InterPro" id="IPR001303">
    <property type="entry name" value="Aldolase_II/adducin_N"/>
</dbReference>
<organism evidence="3 4">
    <name type="scientific">Paraburkholderia caffeinilytica</name>
    <dbReference type="NCBI Taxonomy" id="1761016"/>
    <lineage>
        <taxon>Bacteria</taxon>
        <taxon>Pseudomonadati</taxon>
        <taxon>Pseudomonadota</taxon>
        <taxon>Betaproteobacteria</taxon>
        <taxon>Burkholderiales</taxon>
        <taxon>Burkholderiaceae</taxon>
        <taxon>Paraburkholderia</taxon>
    </lineage>
</organism>
<evidence type="ECO:0000259" key="2">
    <source>
        <dbReference type="SMART" id="SM01007"/>
    </source>
</evidence>
<dbReference type="SMART" id="SM01007">
    <property type="entry name" value="Aldolase_II"/>
    <property type="match status" value="1"/>
</dbReference>
<dbReference type="EMBL" id="BMHL01000006">
    <property type="protein sequence ID" value="GGC46250.1"/>
    <property type="molecule type" value="Genomic_DNA"/>
</dbReference>
<dbReference type="Gene3D" id="3.40.225.10">
    <property type="entry name" value="Class II aldolase/adducin N-terminal domain"/>
    <property type="match status" value="1"/>
</dbReference>
<dbReference type="PANTHER" id="PTHR10672">
    <property type="entry name" value="ADDUCIN"/>
    <property type="match status" value="1"/>
</dbReference>
<proteinExistence type="inferred from homology"/>
<dbReference type="SUPFAM" id="SSF53639">
    <property type="entry name" value="AraD/HMP-PK domain-like"/>
    <property type="match status" value="1"/>
</dbReference>
<dbReference type="PANTHER" id="PTHR10672:SF3">
    <property type="entry name" value="PROTEIN HU-LI TAI SHAO"/>
    <property type="match status" value="1"/>
</dbReference>
<keyword evidence="4" id="KW-1185">Reference proteome</keyword>
<reference evidence="4" key="1">
    <citation type="journal article" date="2019" name="Int. J. Syst. Evol. Microbiol.">
        <title>The Global Catalogue of Microorganisms (GCM) 10K type strain sequencing project: providing services to taxonomists for standard genome sequencing and annotation.</title>
        <authorList>
            <consortium name="The Broad Institute Genomics Platform"/>
            <consortium name="The Broad Institute Genome Sequencing Center for Infectious Disease"/>
            <person name="Wu L."/>
            <person name="Ma J."/>
        </authorList>
    </citation>
    <scope>NUCLEOTIDE SEQUENCE [LARGE SCALE GENOMIC DNA]</scope>
    <source>
        <strain evidence="4">CGMCC 1.15103</strain>
    </source>
</reference>
<evidence type="ECO:0000313" key="4">
    <source>
        <dbReference type="Proteomes" id="UP000602004"/>
    </source>
</evidence>
<dbReference type="Pfam" id="PF00596">
    <property type="entry name" value="Aldolase_II"/>
    <property type="match status" value="1"/>
</dbReference>
<dbReference type="InterPro" id="IPR036409">
    <property type="entry name" value="Aldolase_II/adducin_N_sf"/>
</dbReference>
<comment type="caution">
    <text evidence="3">The sequence shown here is derived from an EMBL/GenBank/DDBJ whole genome shotgun (WGS) entry which is preliminary data.</text>
</comment>
<protein>
    <recommendedName>
        <fullName evidence="2">Class II aldolase/adducin N-terminal domain-containing protein</fullName>
    </recommendedName>
</protein>
<gene>
    <name evidence="3" type="ORF">GCM10011400_36730</name>
</gene>
<evidence type="ECO:0000313" key="3">
    <source>
        <dbReference type="EMBL" id="GGC46250.1"/>
    </source>
</evidence>
<comment type="similarity">
    <text evidence="1">Belongs to the aldolase class II family.</text>
</comment>
<dbReference type="Proteomes" id="UP000602004">
    <property type="component" value="Unassembled WGS sequence"/>
</dbReference>
<evidence type="ECO:0000256" key="1">
    <source>
        <dbReference type="ARBA" id="ARBA00037961"/>
    </source>
</evidence>